<keyword evidence="3" id="KW-1185">Reference proteome</keyword>
<sequence>MTPRRNATPNTLMSNKKSPALSSVPSNLSGTAPTPFQDKDDRGSSKERSSSSNETAEDAEGSVYGESADGRHEHSNSEEQSDVESEPGRVASISRSPIKYGPNHNGGLPVAGASSQNTAGQSDGHDFGLPVARSSSQDVAGRNDGQNDEEEILLGRDAPQNVRCLPWRTKFRIAKRTLISWDAEMYTHSLLSLLWIMETYDYPIPWQEMAALVNPGATGEAFKQAMVKLRNRRVAEGLRVPPPRPSKDHPRSSCKLELAEMMRTAGMSSEPPVPEYGSGALTTRENPYVAELRASTTQTGAQHSTRNKPRATRQVSQVREELNSRRASYLPTNLQRDSQVDFEDLSVVHSRSFTTALGPYLPAITKNPKPKLIFVAHIGPQKSLLHSTRLDQKLISEVAHNVVNGRFAKPSVPNLVLLIDTVPAEFNTEGLEPYPEELGPEFTMAPNSQQKRKRSIASSGSPLMSPTSPSDKVGPLTAFDLEHPEHSNADDLDHTNHSNRDAVPSCLFPEPREPASVTQCSKKRKIDDTDFGDGIDVAADAEMMFNPAYAVPPGTSFRPPPFVQMSDINMSSRQNLNAGLSYSPTRQPRGHAEDSIGKSMMADTDQAMASVPDMDINASSGTEMDMGMGMGMASVGFNYAEQLGYSQDTGDRFSYEGPYMGACSDLDLTLDSATSEQERALLSSTSEWRSNTSLFEVSSSERRLASLQPVPGGSDYVDFEQLGEKFLVEHPYYKDRGMLNKRTANEPIFVPPSLADEELSRVSSQDDSEDL</sequence>
<feature type="compositionally biased region" description="Basic and acidic residues" evidence="1">
    <location>
        <begin position="37"/>
        <end position="49"/>
    </location>
</feature>
<feature type="region of interest" description="Disordered" evidence="1">
    <location>
        <begin position="430"/>
        <end position="531"/>
    </location>
</feature>
<feature type="compositionally biased region" description="Polar residues" evidence="1">
    <location>
        <begin position="456"/>
        <end position="470"/>
    </location>
</feature>
<dbReference type="EMBL" id="JBBWUH010000004">
    <property type="protein sequence ID" value="KAK8169831.1"/>
    <property type="molecule type" value="Genomic_DNA"/>
</dbReference>
<feature type="compositionally biased region" description="Basic and acidic residues" evidence="1">
    <location>
        <begin position="68"/>
        <end position="77"/>
    </location>
</feature>
<feature type="region of interest" description="Disordered" evidence="1">
    <location>
        <begin position="1"/>
        <end position="154"/>
    </location>
</feature>
<evidence type="ECO:0000313" key="2">
    <source>
        <dbReference type="EMBL" id="KAK8169831.1"/>
    </source>
</evidence>
<comment type="caution">
    <text evidence="2">The sequence shown here is derived from an EMBL/GenBank/DDBJ whole genome shotgun (WGS) entry which is preliminary data.</text>
</comment>
<accession>A0ABR1XX35</accession>
<name>A0ABR1XX35_9PEZI</name>
<evidence type="ECO:0000256" key="1">
    <source>
        <dbReference type="SAM" id="MobiDB-lite"/>
    </source>
</evidence>
<feature type="region of interest" description="Disordered" evidence="1">
    <location>
        <begin position="750"/>
        <end position="771"/>
    </location>
</feature>
<dbReference type="Proteomes" id="UP001456524">
    <property type="component" value="Unassembled WGS sequence"/>
</dbReference>
<proteinExistence type="predicted"/>
<reference evidence="2 3" key="1">
    <citation type="journal article" date="2022" name="G3 (Bethesda)">
        <title>Enemy or ally: a genomic approach to elucidate the lifestyle of Phyllosticta citrichinaensis.</title>
        <authorList>
            <person name="Buijs V.A."/>
            <person name="Groenewald J.Z."/>
            <person name="Haridas S."/>
            <person name="LaButti K.M."/>
            <person name="Lipzen A."/>
            <person name="Martin F.M."/>
            <person name="Barry K."/>
            <person name="Grigoriev I.V."/>
            <person name="Crous P.W."/>
            <person name="Seidl M.F."/>
        </authorList>
    </citation>
    <scope>NUCLEOTIDE SEQUENCE [LARGE SCALE GENOMIC DNA]</scope>
    <source>
        <strain evidence="2 3">CBS 129764</strain>
    </source>
</reference>
<organism evidence="2 3">
    <name type="scientific">Phyllosticta citrichinensis</name>
    <dbReference type="NCBI Taxonomy" id="1130410"/>
    <lineage>
        <taxon>Eukaryota</taxon>
        <taxon>Fungi</taxon>
        <taxon>Dikarya</taxon>
        <taxon>Ascomycota</taxon>
        <taxon>Pezizomycotina</taxon>
        <taxon>Dothideomycetes</taxon>
        <taxon>Dothideomycetes incertae sedis</taxon>
        <taxon>Botryosphaeriales</taxon>
        <taxon>Phyllostictaceae</taxon>
        <taxon>Phyllosticta</taxon>
    </lineage>
</organism>
<feature type="compositionally biased region" description="Polar residues" evidence="1">
    <location>
        <begin position="1"/>
        <end position="34"/>
    </location>
</feature>
<gene>
    <name evidence="2" type="ORF">IWX90DRAFT_190814</name>
</gene>
<protein>
    <submittedName>
        <fullName evidence="2">Uncharacterized protein</fullName>
    </submittedName>
</protein>
<evidence type="ECO:0000313" key="3">
    <source>
        <dbReference type="Proteomes" id="UP001456524"/>
    </source>
</evidence>
<feature type="compositionally biased region" description="Basic and acidic residues" evidence="1">
    <location>
        <begin position="480"/>
        <end position="500"/>
    </location>
</feature>